<accession>A0A0E9QT92</accession>
<reference evidence="1" key="1">
    <citation type="submission" date="2014-11" db="EMBL/GenBank/DDBJ databases">
        <authorList>
            <person name="Amaro Gonzalez C."/>
        </authorList>
    </citation>
    <scope>NUCLEOTIDE SEQUENCE</scope>
</reference>
<proteinExistence type="predicted"/>
<protein>
    <submittedName>
        <fullName evidence="1">Uncharacterized protein</fullName>
    </submittedName>
</protein>
<dbReference type="AlphaFoldDB" id="A0A0E9QT92"/>
<dbReference type="EMBL" id="GBXM01089097">
    <property type="protein sequence ID" value="JAH19480.1"/>
    <property type="molecule type" value="Transcribed_RNA"/>
</dbReference>
<organism evidence="1">
    <name type="scientific">Anguilla anguilla</name>
    <name type="common">European freshwater eel</name>
    <name type="synonym">Muraena anguilla</name>
    <dbReference type="NCBI Taxonomy" id="7936"/>
    <lineage>
        <taxon>Eukaryota</taxon>
        <taxon>Metazoa</taxon>
        <taxon>Chordata</taxon>
        <taxon>Craniata</taxon>
        <taxon>Vertebrata</taxon>
        <taxon>Euteleostomi</taxon>
        <taxon>Actinopterygii</taxon>
        <taxon>Neopterygii</taxon>
        <taxon>Teleostei</taxon>
        <taxon>Anguilliformes</taxon>
        <taxon>Anguillidae</taxon>
        <taxon>Anguilla</taxon>
    </lineage>
</organism>
<name>A0A0E9QT92_ANGAN</name>
<reference evidence="1" key="2">
    <citation type="journal article" date="2015" name="Fish Shellfish Immunol.">
        <title>Early steps in the European eel (Anguilla anguilla)-Vibrio vulnificus interaction in the gills: Role of the RtxA13 toxin.</title>
        <authorList>
            <person name="Callol A."/>
            <person name="Pajuelo D."/>
            <person name="Ebbesson L."/>
            <person name="Teles M."/>
            <person name="MacKenzie S."/>
            <person name="Amaro C."/>
        </authorList>
    </citation>
    <scope>NUCLEOTIDE SEQUENCE</scope>
</reference>
<evidence type="ECO:0000313" key="1">
    <source>
        <dbReference type="EMBL" id="JAH19480.1"/>
    </source>
</evidence>
<sequence>MEPYGVFSNKPSRSDVCFAWYMTFPGFLLFCL</sequence>